<evidence type="ECO:0000313" key="2">
    <source>
        <dbReference type="Proteomes" id="UP000076577"/>
    </source>
</evidence>
<gene>
    <name evidence="1" type="ORF">PsAD2_03637</name>
</gene>
<evidence type="ECO:0008006" key="3">
    <source>
        <dbReference type="Google" id="ProtNLM"/>
    </source>
</evidence>
<dbReference type="Gene3D" id="3.10.450.50">
    <property type="match status" value="1"/>
</dbReference>
<dbReference type="STRING" id="989403.SAMN05421798_11234"/>
<proteinExistence type="predicted"/>
<dbReference type="Proteomes" id="UP000076577">
    <property type="component" value="Unassembled WGS sequence"/>
</dbReference>
<dbReference type="RefSeq" id="WP_068009146.1">
    <property type="nucleotide sequence ID" value="NZ_FOFM01000012.1"/>
</dbReference>
<dbReference type="SUPFAM" id="SSF54427">
    <property type="entry name" value="NTF2-like"/>
    <property type="match status" value="1"/>
</dbReference>
<protein>
    <recommendedName>
        <fullName evidence="3">SnoaL-like domain protein</fullName>
    </recommendedName>
</protein>
<reference evidence="1 2" key="1">
    <citation type="journal article" date="2016" name="Front. Microbiol.">
        <title>Comparative Genomic Analysis Reveals a Diverse Repertoire of Genes Involved in Prokaryote-Eukaryote Interactions within the Pseudovibrio Genus.</title>
        <authorList>
            <person name="Romano S."/>
            <person name="Fernandez-Guerra A."/>
            <person name="Reen F.J."/>
            <person name="Glockner F.O."/>
            <person name="Crowley S.P."/>
            <person name="O'Sullivan O."/>
            <person name="Cotter P.D."/>
            <person name="Adams C."/>
            <person name="Dobson A.D."/>
            <person name="O'Gara F."/>
        </authorList>
    </citation>
    <scope>NUCLEOTIDE SEQUENCE [LARGE SCALE GENOMIC DNA]</scope>
    <source>
        <strain evidence="1 2">Ad2</strain>
    </source>
</reference>
<dbReference type="AlphaFoldDB" id="A0A165VSK4"/>
<dbReference type="EMBL" id="LMCB01000074">
    <property type="protein sequence ID" value="KZL15381.1"/>
    <property type="molecule type" value="Genomic_DNA"/>
</dbReference>
<keyword evidence="2" id="KW-1185">Reference proteome</keyword>
<organism evidence="1 2">
    <name type="scientific">Pseudovibrio axinellae</name>
    <dbReference type="NCBI Taxonomy" id="989403"/>
    <lineage>
        <taxon>Bacteria</taxon>
        <taxon>Pseudomonadati</taxon>
        <taxon>Pseudomonadota</taxon>
        <taxon>Alphaproteobacteria</taxon>
        <taxon>Hyphomicrobiales</taxon>
        <taxon>Stappiaceae</taxon>
        <taxon>Pseudovibrio</taxon>
    </lineage>
</organism>
<dbReference type="InterPro" id="IPR032710">
    <property type="entry name" value="NTF2-like_dom_sf"/>
</dbReference>
<sequence length="141" mass="15993">MSTKYSKNLQTWLDMLEEGKDLSKLSAQIAQDCVFYSPVLHTPQKGQQLTTMYLYGASQVLGVNKSFKYIRILDCEENAVLEFETEIDGIIVNGIDMIHWNEEGLIDDFKVMLRPLKAMTIVQTKMAELLETIKTPAKISG</sequence>
<dbReference type="PATRIC" id="fig|989403.3.peg.3933"/>
<dbReference type="OrthoDB" id="1163083at2"/>
<name>A0A165VSK4_9HYPH</name>
<accession>A0A165VSK4</accession>
<comment type="caution">
    <text evidence="1">The sequence shown here is derived from an EMBL/GenBank/DDBJ whole genome shotgun (WGS) entry which is preliminary data.</text>
</comment>
<evidence type="ECO:0000313" key="1">
    <source>
        <dbReference type="EMBL" id="KZL15381.1"/>
    </source>
</evidence>